<dbReference type="PANTHER" id="PTHR46796:SF6">
    <property type="entry name" value="ARAC SUBFAMILY"/>
    <property type="match status" value="1"/>
</dbReference>
<organism evidence="5 6">
    <name type="scientific">Pendulispora albinea</name>
    <dbReference type="NCBI Taxonomy" id="2741071"/>
    <lineage>
        <taxon>Bacteria</taxon>
        <taxon>Pseudomonadati</taxon>
        <taxon>Myxococcota</taxon>
        <taxon>Myxococcia</taxon>
        <taxon>Myxococcales</taxon>
        <taxon>Sorangiineae</taxon>
        <taxon>Pendulisporaceae</taxon>
        <taxon>Pendulispora</taxon>
    </lineage>
</organism>
<dbReference type="Pfam" id="PF14525">
    <property type="entry name" value="AraC_binding_2"/>
    <property type="match status" value="1"/>
</dbReference>
<keyword evidence="1" id="KW-0805">Transcription regulation</keyword>
<sequence length="337" mass="37445">MRQPGSQETPVHPHRPLRATHISTDAIPASQRLAYWEAYNATALVGLRCSSYAEAGLSAAQTNFDLGDVRLADIRGNEHVIERTPHLVRTHPKESVFASLVLESHAFFYQGTACEQVSPGDLMVYDTRRAYLFGFTTPMRQLLLDMPRAWFREHCVRDDLPRPIKIDTGTGPHRVFASALRKRLIDVAQHPADTDAMRAQREASELLRVMLLAALGATPIGASSASHMLAARSFIDDHIHDPALSAERVAHAVRVSLRHLNRLFAGEGTSVSHAILNRRLERAAADLRNPSMRAYGVAEIAYRWGFSSQAHFARVFKARFAMTPTQMRGASPPSRAE</sequence>
<dbReference type="SMART" id="SM00342">
    <property type="entry name" value="HTH_ARAC"/>
    <property type="match status" value="1"/>
</dbReference>
<evidence type="ECO:0000259" key="4">
    <source>
        <dbReference type="PROSITE" id="PS01124"/>
    </source>
</evidence>
<dbReference type="PANTHER" id="PTHR46796">
    <property type="entry name" value="HTH-TYPE TRANSCRIPTIONAL ACTIVATOR RHAS-RELATED"/>
    <property type="match status" value="1"/>
</dbReference>
<evidence type="ECO:0000256" key="1">
    <source>
        <dbReference type="ARBA" id="ARBA00023015"/>
    </source>
</evidence>
<dbReference type="InterPro" id="IPR035418">
    <property type="entry name" value="AraC-bd_2"/>
</dbReference>
<dbReference type="InterPro" id="IPR020449">
    <property type="entry name" value="Tscrpt_reg_AraC-type_HTH"/>
</dbReference>
<keyword evidence="3" id="KW-0804">Transcription</keyword>
<dbReference type="PRINTS" id="PR00032">
    <property type="entry name" value="HTHARAC"/>
</dbReference>
<protein>
    <submittedName>
        <fullName evidence="5">Helix-turn-helix domain-containing protein</fullName>
    </submittedName>
</protein>
<dbReference type="PROSITE" id="PS01124">
    <property type="entry name" value="HTH_ARAC_FAMILY_2"/>
    <property type="match status" value="1"/>
</dbReference>
<dbReference type="Proteomes" id="UP001370348">
    <property type="component" value="Chromosome"/>
</dbReference>
<gene>
    <name evidence="5" type="ORF">LZC94_19445</name>
</gene>
<dbReference type="RefSeq" id="WP_394829010.1">
    <property type="nucleotide sequence ID" value="NZ_CP089984.1"/>
</dbReference>
<dbReference type="SUPFAM" id="SSF46689">
    <property type="entry name" value="Homeodomain-like"/>
    <property type="match status" value="1"/>
</dbReference>
<feature type="domain" description="HTH araC/xylS-type" evidence="4">
    <location>
        <begin position="229"/>
        <end position="330"/>
    </location>
</feature>
<evidence type="ECO:0000256" key="3">
    <source>
        <dbReference type="ARBA" id="ARBA00023163"/>
    </source>
</evidence>
<dbReference type="InterPro" id="IPR050204">
    <property type="entry name" value="AraC_XylS_family_regulators"/>
</dbReference>
<accession>A0ABZ2MA60</accession>
<dbReference type="InterPro" id="IPR018062">
    <property type="entry name" value="HTH_AraC-typ_CS"/>
</dbReference>
<dbReference type="InterPro" id="IPR009057">
    <property type="entry name" value="Homeodomain-like_sf"/>
</dbReference>
<keyword evidence="2" id="KW-0238">DNA-binding</keyword>
<evidence type="ECO:0000313" key="5">
    <source>
        <dbReference type="EMBL" id="WXB19392.1"/>
    </source>
</evidence>
<dbReference type="Pfam" id="PF12833">
    <property type="entry name" value="HTH_18"/>
    <property type="match status" value="1"/>
</dbReference>
<evidence type="ECO:0000256" key="2">
    <source>
        <dbReference type="ARBA" id="ARBA00023125"/>
    </source>
</evidence>
<proteinExistence type="predicted"/>
<dbReference type="EMBL" id="CP089984">
    <property type="protein sequence ID" value="WXB19392.1"/>
    <property type="molecule type" value="Genomic_DNA"/>
</dbReference>
<dbReference type="Gene3D" id="1.10.10.60">
    <property type="entry name" value="Homeodomain-like"/>
    <property type="match status" value="1"/>
</dbReference>
<keyword evidence="6" id="KW-1185">Reference proteome</keyword>
<evidence type="ECO:0000313" key="6">
    <source>
        <dbReference type="Proteomes" id="UP001370348"/>
    </source>
</evidence>
<dbReference type="InterPro" id="IPR018060">
    <property type="entry name" value="HTH_AraC"/>
</dbReference>
<reference evidence="5 6" key="1">
    <citation type="submission" date="2021-12" db="EMBL/GenBank/DDBJ databases">
        <title>Discovery of the Pendulisporaceae a myxobacterial family with distinct sporulation behavior and unique specialized metabolism.</title>
        <authorList>
            <person name="Garcia R."/>
            <person name="Popoff A."/>
            <person name="Bader C.D."/>
            <person name="Loehr J."/>
            <person name="Walesch S."/>
            <person name="Walt C."/>
            <person name="Boldt J."/>
            <person name="Bunk B."/>
            <person name="Haeckl F.J.F.P.J."/>
            <person name="Gunesch A.P."/>
            <person name="Birkelbach J."/>
            <person name="Nuebel U."/>
            <person name="Pietschmann T."/>
            <person name="Bach T."/>
            <person name="Mueller R."/>
        </authorList>
    </citation>
    <scope>NUCLEOTIDE SEQUENCE [LARGE SCALE GENOMIC DNA]</scope>
    <source>
        <strain evidence="5 6">MSr11954</strain>
    </source>
</reference>
<dbReference type="PROSITE" id="PS00041">
    <property type="entry name" value="HTH_ARAC_FAMILY_1"/>
    <property type="match status" value="1"/>
</dbReference>
<name>A0ABZ2MA60_9BACT</name>